<evidence type="ECO:0000313" key="7">
    <source>
        <dbReference type="EMBL" id="JAA58572.1"/>
    </source>
</evidence>
<organism evidence="7">
    <name type="scientific">Rhipicephalus pulchellus</name>
    <name type="common">Yellow backed tick</name>
    <name type="synonym">Dermacentor pulchellus</name>
    <dbReference type="NCBI Taxonomy" id="72859"/>
    <lineage>
        <taxon>Eukaryota</taxon>
        <taxon>Metazoa</taxon>
        <taxon>Ecdysozoa</taxon>
        <taxon>Arthropoda</taxon>
        <taxon>Chelicerata</taxon>
        <taxon>Arachnida</taxon>
        <taxon>Acari</taxon>
        <taxon>Parasitiformes</taxon>
        <taxon>Ixodida</taxon>
        <taxon>Ixodoidea</taxon>
        <taxon>Ixodidae</taxon>
        <taxon>Rhipicephalinae</taxon>
        <taxon>Rhipicephalus</taxon>
        <taxon>Rhipicephalus</taxon>
    </lineage>
</organism>
<comment type="similarity">
    <text evidence="2">Belongs to the Refilin family.</text>
</comment>
<dbReference type="InterPro" id="IPR028215">
    <property type="entry name" value="Refilin"/>
</dbReference>
<name>L7M403_RHIPC</name>
<feature type="compositionally biased region" description="Acidic residues" evidence="6">
    <location>
        <begin position="141"/>
        <end position="152"/>
    </location>
</feature>
<reference evidence="7" key="1">
    <citation type="submission" date="2012-11" db="EMBL/GenBank/DDBJ databases">
        <authorList>
            <person name="Lucero-Rivera Y.E."/>
            <person name="Tovar-Ramirez D."/>
        </authorList>
    </citation>
    <scope>NUCLEOTIDE SEQUENCE</scope>
    <source>
        <tissue evidence="7">Salivary gland</tissue>
    </source>
</reference>
<comment type="subunit">
    <text evidence="3">Interacts with FLNA and FLNB.</text>
</comment>
<evidence type="ECO:0000256" key="6">
    <source>
        <dbReference type="SAM" id="MobiDB-lite"/>
    </source>
</evidence>
<dbReference type="GO" id="GO:0032432">
    <property type="term" value="C:actin filament bundle"/>
    <property type="evidence" value="ECO:0007669"/>
    <property type="project" value="TreeGrafter"/>
</dbReference>
<evidence type="ECO:0000256" key="3">
    <source>
        <dbReference type="ARBA" id="ARBA00011189"/>
    </source>
</evidence>
<dbReference type="PANTHER" id="PTHR31848">
    <property type="match status" value="1"/>
</dbReference>
<proteinExistence type="evidence at transcript level"/>
<evidence type="ECO:0000256" key="5">
    <source>
        <dbReference type="ARBA" id="ARBA00023212"/>
    </source>
</evidence>
<comment type="subcellular location">
    <subcellularLocation>
        <location evidence="1">Cytoplasm</location>
        <location evidence="1">Cytoskeleton</location>
    </subcellularLocation>
</comment>
<dbReference type="GO" id="GO:0031005">
    <property type="term" value="F:filamin binding"/>
    <property type="evidence" value="ECO:0007669"/>
    <property type="project" value="InterPro"/>
</dbReference>
<keyword evidence="4" id="KW-0963">Cytoplasm</keyword>
<evidence type="ECO:0000256" key="2">
    <source>
        <dbReference type="ARBA" id="ARBA00009886"/>
    </source>
</evidence>
<dbReference type="AlphaFoldDB" id="L7M403"/>
<protein>
    <submittedName>
        <fullName evidence="7">Uncharacterized protein</fullName>
    </submittedName>
</protein>
<dbReference type="EMBL" id="GACK01006462">
    <property type="protein sequence ID" value="JAA58572.1"/>
    <property type="molecule type" value="mRNA"/>
</dbReference>
<dbReference type="PANTHER" id="PTHR31848:SF1">
    <property type="match status" value="1"/>
</dbReference>
<reference evidence="7" key="2">
    <citation type="journal article" date="2015" name="J. Proteomics">
        <title>Sexual differences in the sialomes of the zebra tick, Rhipicephalus pulchellus.</title>
        <authorList>
            <person name="Tan A.W."/>
            <person name="Francischetti I.M."/>
            <person name="Slovak M."/>
            <person name="Kini R.M."/>
            <person name="Ribeiro J.M."/>
        </authorList>
    </citation>
    <scope>NUCLEOTIDE SEQUENCE</scope>
    <source>
        <tissue evidence="7">Salivary gland</tissue>
    </source>
</reference>
<feature type="region of interest" description="Disordered" evidence="6">
    <location>
        <begin position="141"/>
        <end position="160"/>
    </location>
</feature>
<sequence length="181" mass="20016">MATHMSVVALNFCDDVRTIDRCGPSLERSIKSRLVLDGRDPPQFRTSVELRPRHVEVEYGVTLVLDAPTMEPTAYREHVLVLPRTVAVSQGESVFCFPPLPSHTVYKSKLVYDTRRADLWYTSAIDFAVVGTLDVPVDDDVDEEEDEAEDDAATSAGDGCFDTLNGACIDTDDEDDSSSRL</sequence>
<keyword evidence="5" id="KW-0206">Cytoskeleton</keyword>
<dbReference type="GO" id="GO:0061181">
    <property type="term" value="P:regulation of chondrocyte development"/>
    <property type="evidence" value="ECO:0007669"/>
    <property type="project" value="InterPro"/>
</dbReference>
<evidence type="ECO:0000256" key="1">
    <source>
        <dbReference type="ARBA" id="ARBA00004245"/>
    </source>
</evidence>
<dbReference type="GO" id="GO:0061572">
    <property type="term" value="P:actin filament bundle organization"/>
    <property type="evidence" value="ECO:0007669"/>
    <property type="project" value="InterPro"/>
</dbReference>
<accession>L7M403</accession>
<evidence type="ECO:0000256" key="4">
    <source>
        <dbReference type="ARBA" id="ARBA00022490"/>
    </source>
</evidence>